<comment type="caution">
    <text evidence="2">The sequence shown here is derived from an EMBL/GenBank/DDBJ whole genome shotgun (WGS) entry which is preliminary data.</text>
</comment>
<name>X1NYA3_9ZZZZ</name>
<keyword evidence="1" id="KW-0472">Membrane</keyword>
<feature type="non-terminal residue" evidence="2">
    <location>
        <position position="126"/>
    </location>
</feature>
<protein>
    <submittedName>
        <fullName evidence="2">Uncharacterized protein</fullName>
    </submittedName>
</protein>
<evidence type="ECO:0000313" key="2">
    <source>
        <dbReference type="EMBL" id="GAI49012.1"/>
    </source>
</evidence>
<dbReference type="EMBL" id="BARV01034632">
    <property type="protein sequence ID" value="GAI49012.1"/>
    <property type="molecule type" value="Genomic_DNA"/>
</dbReference>
<reference evidence="2" key="1">
    <citation type="journal article" date="2014" name="Front. Microbiol.">
        <title>High frequency of phylogenetically diverse reductive dehalogenase-homologous genes in deep subseafloor sedimentary metagenomes.</title>
        <authorList>
            <person name="Kawai M."/>
            <person name="Futagami T."/>
            <person name="Toyoda A."/>
            <person name="Takaki Y."/>
            <person name="Nishi S."/>
            <person name="Hori S."/>
            <person name="Arai W."/>
            <person name="Tsubouchi T."/>
            <person name="Morono Y."/>
            <person name="Uchiyama I."/>
            <person name="Ito T."/>
            <person name="Fujiyama A."/>
            <person name="Inagaki F."/>
            <person name="Takami H."/>
        </authorList>
    </citation>
    <scope>NUCLEOTIDE SEQUENCE</scope>
    <source>
        <strain evidence="2">Expedition CK06-06</strain>
    </source>
</reference>
<sequence>MSSFAIKLNPSVKELRIWLLKISFGVLFVVFGIFGVFSDVWGATIFEDDFEAYDLGLLVGQGDWLLDAGDDKVEVQSEIILQEAKAIKLPHYASFYAVEKTGSSVPIGSLGFSFLVSSELEYENYF</sequence>
<keyword evidence="1" id="KW-0812">Transmembrane</keyword>
<feature type="transmembrane region" description="Helical" evidence="1">
    <location>
        <begin position="17"/>
        <end position="37"/>
    </location>
</feature>
<organism evidence="2">
    <name type="scientific">marine sediment metagenome</name>
    <dbReference type="NCBI Taxonomy" id="412755"/>
    <lineage>
        <taxon>unclassified sequences</taxon>
        <taxon>metagenomes</taxon>
        <taxon>ecological metagenomes</taxon>
    </lineage>
</organism>
<proteinExistence type="predicted"/>
<dbReference type="AlphaFoldDB" id="X1NYA3"/>
<gene>
    <name evidence="2" type="ORF">S06H3_54188</name>
</gene>
<evidence type="ECO:0000256" key="1">
    <source>
        <dbReference type="SAM" id="Phobius"/>
    </source>
</evidence>
<keyword evidence="1" id="KW-1133">Transmembrane helix</keyword>
<accession>X1NYA3</accession>